<name>A0A5B7FV61_PORTR</name>
<gene>
    <name evidence="2" type="primary">DSTYK_1</name>
    <name evidence="2" type="ORF">E2C01_042571</name>
</gene>
<keyword evidence="3" id="KW-1185">Reference proteome</keyword>
<dbReference type="OrthoDB" id="122279at2759"/>
<organism evidence="2 3">
    <name type="scientific">Portunus trituberculatus</name>
    <name type="common">Swimming crab</name>
    <name type="synonym">Neptunus trituberculatus</name>
    <dbReference type="NCBI Taxonomy" id="210409"/>
    <lineage>
        <taxon>Eukaryota</taxon>
        <taxon>Metazoa</taxon>
        <taxon>Ecdysozoa</taxon>
        <taxon>Arthropoda</taxon>
        <taxon>Crustacea</taxon>
        <taxon>Multicrustacea</taxon>
        <taxon>Malacostraca</taxon>
        <taxon>Eumalacostraca</taxon>
        <taxon>Eucarida</taxon>
        <taxon>Decapoda</taxon>
        <taxon>Pleocyemata</taxon>
        <taxon>Brachyura</taxon>
        <taxon>Eubrachyura</taxon>
        <taxon>Portunoidea</taxon>
        <taxon>Portunidae</taxon>
        <taxon>Portuninae</taxon>
        <taxon>Portunus</taxon>
    </lineage>
</organism>
<dbReference type="AlphaFoldDB" id="A0A5B7FV61"/>
<keyword evidence="2" id="KW-0418">Kinase</keyword>
<evidence type="ECO:0000256" key="1">
    <source>
        <dbReference type="SAM" id="Coils"/>
    </source>
</evidence>
<dbReference type="Proteomes" id="UP000324222">
    <property type="component" value="Unassembled WGS sequence"/>
</dbReference>
<comment type="caution">
    <text evidence="2">The sequence shown here is derived from an EMBL/GenBank/DDBJ whole genome shotgun (WGS) entry which is preliminary data.</text>
</comment>
<keyword evidence="2" id="KW-0808">Transferase</keyword>
<accession>A0A5B7FV61</accession>
<protein>
    <submittedName>
        <fullName evidence="2">Dual serine/threonine and tyrosine protein kinase</fullName>
    </submittedName>
</protein>
<sequence length="73" mass="8329">MQECWDGDPAKRPLLGDVEPRLMEIMTVDSKRQEEEREKTKEQVAKDMLEDQNVQDCTIDSAIDATEQMGCLG</sequence>
<reference evidence="2 3" key="1">
    <citation type="submission" date="2019-05" db="EMBL/GenBank/DDBJ databases">
        <title>Another draft genome of Portunus trituberculatus and its Hox gene families provides insights of decapod evolution.</title>
        <authorList>
            <person name="Jeong J.-H."/>
            <person name="Song I."/>
            <person name="Kim S."/>
            <person name="Choi T."/>
            <person name="Kim D."/>
            <person name="Ryu S."/>
            <person name="Kim W."/>
        </authorList>
    </citation>
    <scope>NUCLEOTIDE SEQUENCE [LARGE SCALE GENOMIC DNA]</scope>
    <source>
        <tissue evidence="2">Muscle</tissue>
    </source>
</reference>
<keyword evidence="1" id="KW-0175">Coiled coil</keyword>
<dbReference type="EMBL" id="VSRR010008470">
    <property type="protein sequence ID" value="MPC48788.1"/>
    <property type="molecule type" value="Genomic_DNA"/>
</dbReference>
<dbReference type="GO" id="GO:0016301">
    <property type="term" value="F:kinase activity"/>
    <property type="evidence" value="ECO:0007669"/>
    <property type="project" value="UniProtKB-KW"/>
</dbReference>
<evidence type="ECO:0000313" key="2">
    <source>
        <dbReference type="EMBL" id="MPC48788.1"/>
    </source>
</evidence>
<feature type="coiled-coil region" evidence="1">
    <location>
        <begin position="23"/>
        <end position="52"/>
    </location>
</feature>
<proteinExistence type="predicted"/>
<evidence type="ECO:0000313" key="3">
    <source>
        <dbReference type="Proteomes" id="UP000324222"/>
    </source>
</evidence>